<feature type="binding site" evidence="13">
    <location>
        <position position="253"/>
    </location>
    <ligand>
        <name>sn-glycerol 3-phosphate</name>
        <dbReference type="ChEBI" id="CHEBI:57597"/>
    </ligand>
</feature>
<keyword evidence="21" id="KW-1185">Reference proteome</keyword>
<evidence type="ECO:0000313" key="20">
    <source>
        <dbReference type="EMBL" id="AMW04897.1"/>
    </source>
</evidence>
<evidence type="ECO:0000256" key="14">
    <source>
        <dbReference type="PIRSR" id="PIRSR000114-1"/>
    </source>
</evidence>
<feature type="binding site" evidence="13">
    <location>
        <position position="105"/>
    </location>
    <ligand>
        <name>NADPH</name>
        <dbReference type="ChEBI" id="CHEBI:57783"/>
    </ligand>
</feature>
<dbReference type="InterPro" id="IPR013328">
    <property type="entry name" value="6PGD_dom2"/>
</dbReference>
<dbReference type="UniPathway" id="UPA00940"/>
<evidence type="ECO:0000256" key="5">
    <source>
        <dbReference type="ARBA" id="ARBA00023027"/>
    </source>
</evidence>
<dbReference type="AlphaFoldDB" id="A0A143BIM8"/>
<dbReference type="GO" id="GO:0046168">
    <property type="term" value="P:glycerol-3-phosphate catabolic process"/>
    <property type="evidence" value="ECO:0007669"/>
    <property type="project" value="InterPro"/>
</dbReference>
<feature type="binding site" evidence="13">
    <location>
        <position position="278"/>
    </location>
    <ligand>
        <name>NADPH</name>
        <dbReference type="ChEBI" id="CHEBI:57783"/>
    </ligand>
</feature>
<feature type="binding site" evidence="13">
    <location>
        <position position="31"/>
    </location>
    <ligand>
        <name>NADPH</name>
        <dbReference type="ChEBI" id="CHEBI:57783"/>
    </ligand>
</feature>
<feature type="binding site" evidence="13">
    <location>
        <position position="252"/>
    </location>
    <ligand>
        <name>NADPH</name>
        <dbReference type="ChEBI" id="CHEBI:57783"/>
    </ligand>
</feature>
<dbReference type="InterPro" id="IPR006168">
    <property type="entry name" value="G3P_DH_NAD-dep"/>
</dbReference>
<evidence type="ECO:0000256" key="13">
    <source>
        <dbReference type="HAMAP-Rule" id="MF_00394"/>
    </source>
</evidence>
<dbReference type="PROSITE" id="PS00957">
    <property type="entry name" value="NAD_G3PDH"/>
    <property type="match status" value="1"/>
</dbReference>
<evidence type="ECO:0000256" key="17">
    <source>
        <dbReference type="RuleBase" id="RU000437"/>
    </source>
</evidence>
<dbReference type="GO" id="GO:0005829">
    <property type="term" value="C:cytosol"/>
    <property type="evidence" value="ECO:0007669"/>
    <property type="project" value="TreeGrafter"/>
</dbReference>
<dbReference type="KEGG" id="gph:GEMMAAP_08725"/>
<feature type="binding site" evidence="13">
    <location>
        <position position="105"/>
    </location>
    <ligand>
        <name>sn-glycerol 3-phosphate</name>
        <dbReference type="ChEBI" id="CHEBI:57597"/>
    </ligand>
</feature>
<evidence type="ECO:0000256" key="6">
    <source>
        <dbReference type="ARBA" id="ARBA00023098"/>
    </source>
</evidence>
<dbReference type="EMBL" id="CP011454">
    <property type="protein sequence ID" value="AMW04897.1"/>
    <property type="molecule type" value="Genomic_DNA"/>
</dbReference>
<dbReference type="Proteomes" id="UP000076404">
    <property type="component" value="Chromosome"/>
</dbReference>
<comment type="similarity">
    <text evidence="1 13 17">Belongs to the NAD-dependent glycerol-3-phosphate dehydrogenase family.</text>
</comment>
<dbReference type="GO" id="GO:0008654">
    <property type="term" value="P:phospholipid biosynthetic process"/>
    <property type="evidence" value="ECO:0007669"/>
    <property type="project" value="UniProtKB-KW"/>
</dbReference>
<sequence length="330" mass="33646">MRCTVVGGGAWGTAIADRLARNGLATILWARETDVVDAVNSRHENPRFLPTIALAPNLVASGDMAAALHGAQLVVYAAPSHVLRTVVASCAQHIAPGAVLSVATKGIERETLALMTDVVGEAAPGHAVVAVSGPSFAAEVAQGQPTAVVAACAHHEAAKLVQSAMSAAAFRVYTSDDVVGVELGGALKNVMAVATGILDGLGLGFNPRAALMTRGLAEMTRLGVALGAKSDTFAGLAGLGDLVLTCTGALSRNRAVGVAIGQGQSLEEALAGKDSVAEGVLNTQSAKALADKVGVEMPIVDATHRILFDGWSPRDAVAELMARELRPERD</sequence>
<dbReference type="NCBIfam" id="NF000940">
    <property type="entry name" value="PRK00094.1-2"/>
    <property type="match status" value="1"/>
</dbReference>
<feature type="binding site" evidence="15">
    <location>
        <position position="105"/>
    </location>
    <ligand>
        <name>substrate</name>
    </ligand>
</feature>
<reference evidence="20 21" key="2">
    <citation type="journal article" date="2016" name="Environ. Microbiol. Rep.">
        <title>Metagenomic evidence for the presence of phototrophic Gemmatimonadetes bacteria in diverse environments.</title>
        <authorList>
            <person name="Zeng Y."/>
            <person name="Baumbach J."/>
            <person name="Barbosa E.G."/>
            <person name="Azevedo V."/>
            <person name="Zhang C."/>
            <person name="Koblizek M."/>
        </authorList>
    </citation>
    <scope>NUCLEOTIDE SEQUENCE [LARGE SCALE GENOMIC DNA]</scope>
    <source>
        <strain evidence="20 21">AP64</strain>
    </source>
</reference>
<comment type="catalytic activity">
    <reaction evidence="13">
        <text>sn-glycerol 3-phosphate + NAD(+) = dihydroxyacetone phosphate + NADH + H(+)</text>
        <dbReference type="Rhea" id="RHEA:11092"/>
        <dbReference type="ChEBI" id="CHEBI:15378"/>
        <dbReference type="ChEBI" id="CHEBI:57540"/>
        <dbReference type="ChEBI" id="CHEBI:57597"/>
        <dbReference type="ChEBI" id="CHEBI:57642"/>
        <dbReference type="ChEBI" id="CHEBI:57945"/>
        <dbReference type="EC" id="1.1.1.94"/>
    </reaction>
</comment>
<comment type="catalytic activity">
    <reaction evidence="9">
        <text>sn-glycerol 3-phosphate + NADP(+) = dihydroxyacetone phosphate + NADPH + H(+)</text>
        <dbReference type="Rhea" id="RHEA:11096"/>
        <dbReference type="ChEBI" id="CHEBI:15378"/>
        <dbReference type="ChEBI" id="CHEBI:57597"/>
        <dbReference type="ChEBI" id="CHEBI:57642"/>
        <dbReference type="ChEBI" id="CHEBI:57783"/>
        <dbReference type="ChEBI" id="CHEBI:58349"/>
        <dbReference type="EC" id="1.1.1.94"/>
    </reaction>
    <physiologicalReaction direction="right-to-left" evidence="9">
        <dbReference type="Rhea" id="RHEA:11098"/>
    </physiologicalReaction>
</comment>
<dbReference type="GO" id="GO:0141153">
    <property type="term" value="F:glycerol-3-phosphate dehydrogenase (NADP+) activity"/>
    <property type="evidence" value="ECO:0007669"/>
    <property type="project" value="RHEA"/>
</dbReference>
<keyword evidence="6 13" id="KW-0443">Lipid metabolism</keyword>
<evidence type="ECO:0000259" key="18">
    <source>
        <dbReference type="Pfam" id="PF01210"/>
    </source>
</evidence>
<dbReference type="InterPro" id="IPR006109">
    <property type="entry name" value="G3P_DH_NAD-dep_C"/>
</dbReference>
<protein>
    <recommendedName>
        <fullName evidence="11 13">Glycerol-3-phosphate dehydrogenase [NAD(P)+]</fullName>
        <ecNumber evidence="10 13">1.1.1.94</ecNumber>
    </recommendedName>
    <alternativeName>
        <fullName evidence="13">NAD(P)(+)-dependent glycerol-3-phosphate dehydrogenase</fullName>
    </alternativeName>
    <alternativeName>
        <fullName evidence="12 13">NAD(P)H-dependent dihydroxyacetone-phosphate reductase</fullName>
    </alternativeName>
</protein>
<evidence type="ECO:0000313" key="21">
    <source>
        <dbReference type="Proteomes" id="UP000076404"/>
    </source>
</evidence>
<evidence type="ECO:0000256" key="7">
    <source>
        <dbReference type="ARBA" id="ARBA00023209"/>
    </source>
</evidence>
<feature type="binding site" evidence="13">
    <location>
        <position position="135"/>
    </location>
    <ligand>
        <name>sn-glycerol 3-phosphate</name>
        <dbReference type="ChEBI" id="CHEBI:57597"/>
    </ligand>
</feature>
<organism evidence="20 21">
    <name type="scientific">Gemmatimonas phototrophica</name>
    <dbReference type="NCBI Taxonomy" id="1379270"/>
    <lineage>
        <taxon>Bacteria</taxon>
        <taxon>Pseudomonadati</taxon>
        <taxon>Gemmatimonadota</taxon>
        <taxon>Gemmatimonadia</taxon>
        <taxon>Gemmatimonadales</taxon>
        <taxon>Gemmatimonadaceae</taxon>
        <taxon>Gemmatimonas</taxon>
    </lineage>
</organism>
<dbReference type="EC" id="1.1.1.94" evidence="10 13"/>
<keyword evidence="8 13" id="KW-1208">Phospholipid metabolism</keyword>
<dbReference type="PANTHER" id="PTHR11728">
    <property type="entry name" value="GLYCEROL-3-PHOSPHATE DEHYDROGENASE"/>
    <property type="match status" value="1"/>
</dbReference>
<feature type="domain" description="Glycerol-3-phosphate dehydrogenase NAD-dependent N-terminal" evidence="18">
    <location>
        <begin position="4"/>
        <end position="157"/>
    </location>
</feature>
<comment type="subcellular location">
    <subcellularLocation>
        <location evidence="13">Cytoplasm</location>
    </subcellularLocation>
</comment>
<keyword evidence="4 13" id="KW-0560">Oxidoreductase</keyword>
<evidence type="ECO:0000256" key="1">
    <source>
        <dbReference type="ARBA" id="ARBA00011009"/>
    </source>
</evidence>
<evidence type="ECO:0000256" key="11">
    <source>
        <dbReference type="ARBA" id="ARBA00069372"/>
    </source>
</evidence>
<dbReference type="InterPro" id="IPR036291">
    <property type="entry name" value="NAD(P)-bd_dom_sf"/>
</dbReference>
<evidence type="ECO:0000259" key="19">
    <source>
        <dbReference type="Pfam" id="PF07479"/>
    </source>
</evidence>
<evidence type="ECO:0000256" key="16">
    <source>
        <dbReference type="PIRSR" id="PIRSR000114-3"/>
    </source>
</evidence>
<dbReference type="STRING" id="1379270.GEMMAAP_08725"/>
<gene>
    <name evidence="13 20" type="primary">gpsA</name>
    <name evidence="20" type="ORF">GEMMAAP_08725</name>
</gene>
<keyword evidence="2 13" id="KW-0444">Lipid biosynthesis</keyword>
<dbReference type="InterPro" id="IPR008927">
    <property type="entry name" value="6-PGluconate_DH-like_C_sf"/>
</dbReference>
<keyword evidence="5 13" id="KW-0520">NAD</keyword>
<evidence type="ECO:0000256" key="8">
    <source>
        <dbReference type="ARBA" id="ARBA00023264"/>
    </source>
</evidence>
<dbReference type="GO" id="GO:0051287">
    <property type="term" value="F:NAD binding"/>
    <property type="evidence" value="ECO:0007669"/>
    <property type="project" value="InterPro"/>
</dbReference>
<dbReference type="PRINTS" id="PR00077">
    <property type="entry name" value="GPDHDRGNASE"/>
</dbReference>
<accession>A0A143BIM8</accession>
<feature type="binding site" evidence="13">
    <location>
        <position position="241"/>
    </location>
    <ligand>
        <name>sn-glycerol 3-phosphate</name>
        <dbReference type="ChEBI" id="CHEBI:57597"/>
    </ligand>
</feature>
<dbReference type="RefSeq" id="WP_026850841.1">
    <property type="nucleotide sequence ID" value="NZ_CP011454.1"/>
</dbReference>
<dbReference type="Gene3D" id="3.40.50.720">
    <property type="entry name" value="NAD(P)-binding Rossmann-like Domain"/>
    <property type="match status" value="1"/>
</dbReference>
<keyword evidence="3 13" id="KW-0521">NADP</keyword>
<dbReference type="GO" id="GO:0005975">
    <property type="term" value="P:carbohydrate metabolic process"/>
    <property type="evidence" value="ECO:0007669"/>
    <property type="project" value="InterPro"/>
</dbReference>
<dbReference type="FunFam" id="3.40.50.720:FF:000019">
    <property type="entry name" value="Glycerol-3-phosphate dehydrogenase [NAD(P)+]"/>
    <property type="match status" value="1"/>
</dbReference>
<dbReference type="OrthoDB" id="9812273at2"/>
<feature type="binding site" evidence="15">
    <location>
        <begin position="252"/>
        <end position="253"/>
    </location>
    <ligand>
        <name>substrate</name>
    </ligand>
</feature>
<dbReference type="GO" id="GO:0141152">
    <property type="term" value="F:glycerol-3-phosphate dehydrogenase (NAD+) activity"/>
    <property type="evidence" value="ECO:0007669"/>
    <property type="project" value="RHEA"/>
</dbReference>
<comment type="function">
    <text evidence="13">Catalyzes the reduction of the glycolytic intermediate dihydroxyacetone phosphate (DHAP) to sn-glycerol 3-phosphate (G3P), the key precursor for phospholipid synthesis.</text>
</comment>
<evidence type="ECO:0000256" key="3">
    <source>
        <dbReference type="ARBA" id="ARBA00022857"/>
    </source>
</evidence>
<feature type="binding site" evidence="13">
    <location>
        <position position="188"/>
    </location>
    <ligand>
        <name>sn-glycerol 3-phosphate</name>
        <dbReference type="ChEBI" id="CHEBI:57597"/>
    </ligand>
</feature>
<feature type="active site" description="Proton acceptor" evidence="13 14">
    <location>
        <position position="188"/>
    </location>
</feature>
<dbReference type="NCBIfam" id="NF000942">
    <property type="entry name" value="PRK00094.1-4"/>
    <property type="match status" value="1"/>
</dbReference>
<dbReference type="GO" id="GO:0046167">
    <property type="term" value="P:glycerol-3-phosphate biosynthetic process"/>
    <property type="evidence" value="ECO:0007669"/>
    <property type="project" value="UniProtKB-UniRule"/>
</dbReference>
<dbReference type="eggNOG" id="COG0240">
    <property type="taxonomic scope" value="Bacteria"/>
</dbReference>
<keyword evidence="7 13" id="KW-0594">Phospholipid biosynthesis</keyword>
<dbReference type="HAMAP" id="MF_00394">
    <property type="entry name" value="NAD_Glyc3P_dehydrog"/>
    <property type="match status" value="1"/>
</dbReference>
<comment type="pathway">
    <text evidence="13">Membrane lipid metabolism; glycerophospholipid metabolism.</text>
</comment>
<dbReference type="PANTHER" id="PTHR11728:SF1">
    <property type="entry name" value="GLYCEROL-3-PHOSPHATE DEHYDROGENASE [NAD(+)] 2, CHLOROPLASTIC"/>
    <property type="match status" value="1"/>
</dbReference>
<feature type="binding site" evidence="16">
    <location>
        <position position="137"/>
    </location>
    <ligand>
        <name>NAD(+)</name>
        <dbReference type="ChEBI" id="CHEBI:57540"/>
    </ligand>
</feature>
<evidence type="ECO:0000256" key="12">
    <source>
        <dbReference type="ARBA" id="ARBA00080511"/>
    </source>
</evidence>
<dbReference type="FunFam" id="1.10.1040.10:FF:000001">
    <property type="entry name" value="Glycerol-3-phosphate dehydrogenase [NAD(P)+]"/>
    <property type="match status" value="1"/>
</dbReference>
<dbReference type="SUPFAM" id="SSF48179">
    <property type="entry name" value="6-phosphogluconate dehydrogenase C-terminal domain-like"/>
    <property type="match status" value="1"/>
</dbReference>
<evidence type="ECO:0000256" key="2">
    <source>
        <dbReference type="ARBA" id="ARBA00022516"/>
    </source>
</evidence>
<evidence type="ECO:0000256" key="9">
    <source>
        <dbReference type="ARBA" id="ARBA00052716"/>
    </source>
</evidence>
<dbReference type="InterPro" id="IPR011128">
    <property type="entry name" value="G3P_DH_NAD-dep_N"/>
</dbReference>
<keyword evidence="13" id="KW-0963">Cytoplasm</keyword>
<feature type="binding site" evidence="16">
    <location>
        <begin position="7"/>
        <end position="12"/>
    </location>
    <ligand>
        <name>NAD(+)</name>
        <dbReference type="ChEBI" id="CHEBI:57540"/>
    </ligand>
</feature>
<comment type="caution">
    <text evidence="13">Lacks conserved residue(s) required for the propagation of feature annotation.</text>
</comment>
<reference evidence="20 21" key="1">
    <citation type="journal article" date="2014" name="Proc. Natl. Acad. Sci. U.S.A.">
        <title>Functional type 2 photosynthetic reaction centers found in the rare bacterial phylum Gemmatimonadetes.</title>
        <authorList>
            <person name="Zeng Y."/>
            <person name="Feng F."/>
            <person name="Medova H."/>
            <person name="Dean J."/>
            <person name="Koblizek M."/>
        </authorList>
    </citation>
    <scope>NUCLEOTIDE SEQUENCE [LARGE SCALE GENOMIC DNA]</scope>
    <source>
        <strain evidence="20 21">AP64</strain>
    </source>
</reference>
<proteinExistence type="inferred from homology"/>
<evidence type="ECO:0000256" key="10">
    <source>
        <dbReference type="ARBA" id="ARBA00066687"/>
    </source>
</evidence>
<dbReference type="SUPFAM" id="SSF51735">
    <property type="entry name" value="NAD(P)-binding Rossmann-fold domains"/>
    <property type="match status" value="1"/>
</dbReference>
<feature type="binding site" evidence="13">
    <location>
        <position position="276"/>
    </location>
    <ligand>
        <name>NADPH</name>
        <dbReference type="ChEBI" id="CHEBI:57783"/>
    </ligand>
</feature>
<keyword evidence="13" id="KW-0547">Nucleotide-binding</keyword>
<dbReference type="Pfam" id="PF07479">
    <property type="entry name" value="NAD_Gly3P_dh_C"/>
    <property type="match status" value="1"/>
</dbReference>
<feature type="binding site" evidence="13">
    <location>
        <position position="251"/>
    </location>
    <ligand>
        <name>sn-glycerol 3-phosphate</name>
        <dbReference type="ChEBI" id="CHEBI:57597"/>
    </ligand>
</feature>
<dbReference type="Pfam" id="PF01210">
    <property type="entry name" value="NAD_Gly3P_dh_N"/>
    <property type="match status" value="1"/>
</dbReference>
<feature type="binding site" evidence="13">
    <location>
        <position position="252"/>
    </location>
    <ligand>
        <name>sn-glycerol 3-phosphate</name>
        <dbReference type="ChEBI" id="CHEBI:57597"/>
    </ligand>
</feature>
<evidence type="ECO:0000256" key="4">
    <source>
        <dbReference type="ARBA" id="ARBA00023002"/>
    </source>
</evidence>
<dbReference type="GO" id="GO:0006650">
    <property type="term" value="P:glycerophospholipid metabolic process"/>
    <property type="evidence" value="ECO:0007669"/>
    <property type="project" value="UniProtKB-UniRule"/>
</dbReference>
<dbReference type="Gene3D" id="1.10.1040.10">
    <property type="entry name" value="N-(1-d-carboxylethyl)-l-norvaline Dehydrogenase, domain 2"/>
    <property type="match status" value="1"/>
</dbReference>
<feature type="domain" description="Glycerol-3-phosphate dehydrogenase NAD-dependent C-terminal" evidence="19">
    <location>
        <begin position="177"/>
        <end position="317"/>
    </location>
</feature>
<dbReference type="PIRSF" id="PIRSF000114">
    <property type="entry name" value="Glycerol-3-P_dh"/>
    <property type="match status" value="1"/>
</dbReference>
<feature type="binding site" evidence="13">
    <location>
        <position position="133"/>
    </location>
    <ligand>
        <name>sn-glycerol 3-phosphate</name>
        <dbReference type="ChEBI" id="CHEBI:57597"/>
    </ligand>
</feature>
<feature type="binding site" evidence="13">
    <location>
        <position position="11"/>
    </location>
    <ligand>
        <name>NADPH</name>
        <dbReference type="ChEBI" id="CHEBI:57783"/>
    </ligand>
</feature>
<name>A0A143BIM8_9BACT</name>
<feature type="binding site" evidence="13">
    <location>
        <position position="137"/>
    </location>
    <ligand>
        <name>NADPH</name>
        <dbReference type="ChEBI" id="CHEBI:57783"/>
    </ligand>
</feature>
<feature type="binding site" evidence="16">
    <location>
        <position position="252"/>
    </location>
    <ligand>
        <name>NAD(+)</name>
        <dbReference type="ChEBI" id="CHEBI:57540"/>
    </ligand>
</feature>
<evidence type="ECO:0000256" key="15">
    <source>
        <dbReference type="PIRSR" id="PIRSR000114-2"/>
    </source>
</evidence>